<dbReference type="Pfam" id="PF18052">
    <property type="entry name" value="Rx_N"/>
    <property type="match status" value="1"/>
</dbReference>
<evidence type="ECO:0000256" key="4">
    <source>
        <dbReference type="ARBA" id="ARBA00022741"/>
    </source>
</evidence>
<dbReference type="GO" id="GO:0002758">
    <property type="term" value="P:innate immune response-activating signaling pathway"/>
    <property type="evidence" value="ECO:0007669"/>
    <property type="project" value="UniProtKB-ARBA"/>
</dbReference>
<dbReference type="EMBL" id="CP144745">
    <property type="protein sequence ID" value="WVZ49957.1"/>
    <property type="molecule type" value="Genomic_DNA"/>
</dbReference>
<proteinExistence type="inferred from homology"/>
<sequence>SRLATTTAYCHESTALRSGPSKGTMSVVTGALGSIIPKLLQLLRDEYKLQKGVKKQVRWLSDELNSIYAFLSKVAEVPWDRLDEQVKVWAREVREASYDMEDVLDMFLVGVDGGDPADPSRLKRAMKKMGKVFSKAKARRDIAGAIQDIKEHLEQVAERRLKYRLDDIMSKPAATTSSIDPRLTAMYKEVSQLIGVDKSRDELISMLMPSELDGDRQYKSITKKISIVGVGGLGKTTLAKAVYDKLKSQYECGAFVSVGRELDLVKVFKDILFNLDKGKYQKIHNDGRSADLLICELREFLENKRYFIVVDDVWEVKTWERIRLALVENKCGSRVITTTRKFDVAKESGEVYKLQPLSHENSKRLLYTRVLGAGGNYEDDQPDELSNKILKKCAGIPLAIITMSSLLVGKPKNEWSEVYDTIGFGHNKGNSDVEDTMMILSFSYYDLPSHLRTCLLYLSAYPEDYFIDKDSLIWKWIAEGFVNGKEGKRLFEVGERYFNDLINRSMIQVEEDQWTGMAVGCRVHDLVLDLIRNISIEENFMAALECSVEGTSSPSNARRLAHQNTGPEHVNSETKVFEVPKVRSYTVFKCCIDNMVQFSSFKLLRVLDMVNCRFKEDCHLEHIGKLQNLRYLGLRDYDIPKLPKQIGDLRLLQTLVVSQESALPGSIIVLTQLLYISCGCNLPEGIGKLTSLQKLRIGCGGSMDNPERYVKELGSLLELRVLEFYISFNFNEMMQRNFFESLCNLEKVQHISITGTDCDIDTTVWEEAGFVLPRPLRHLCLACIYFSKLPSCINASCLPNLSYMVLHVATMDERDLKVLAMLPALCSLSLETDSAVTASNINAGHGFFQKLRYFTILGGMVQFEQPNQEDSSVSMHIWNGRGPAPFGSRKSNCRKLEPSAVMPNLQVLNVLFRLRALKDNNCDCGNFGFEYLPSLREVCGLVDCNDVSTAEGDAALAALRNACEAHPNHPTLGMYRDPPKREDEDEKPAEGAEAASETAIAAVGVGESSFASPL</sequence>
<keyword evidence="5" id="KW-0611">Plant defense</keyword>
<evidence type="ECO:0000259" key="11">
    <source>
        <dbReference type="Pfam" id="PF23598"/>
    </source>
</evidence>
<evidence type="ECO:0000313" key="12">
    <source>
        <dbReference type="EMBL" id="WVZ49957.1"/>
    </source>
</evidence>
<dbReference type="InterPro" id="IPR044974">
    <property type="entry name" value="Disease_R_plants"/>
</dbReference>
<keyword evidence="4" id="KW-0547">Nucleotide-binding</keyword>
<dbReference type="InterPro" id="IPR042197">
    <property type="entry name" value="Apaf_helical"/>
</dbReference>
<gene>
    <name evidence="12" type="ORF">U9M48_001268</name>
</gene>
<dbReference type="SUPFAM" id="SSF52058">
    <property type="entry name" value="L domain-like"/>
    <property type="match status" value="1"/>
</dbReference>
<dbReference type="GO" id="GO:0042742">
    <property type="term" value="P:defense response to bacterium"/>
    <property type="evidence" value="ECO:0007669"/>
    <property type="project" value="UniProtKB-ARBA"/>
</dbReference>
<dbReference type="Pfam" id="PF00931">
    <property type="entry name" value="NB-ARC"/>
    <property type="match status" value="1"/>
</dbReference>
<dbReference type="Gene3D" id="1.10.8.430">
    <property type="entry name" value="Helical domain of apoptotic protease-activating factors"/>
    <property type="match status" value="1"/>
</dbReference>
<dbReference type="Proteomes" id="UP001341281">
    <property type="component" value="Chromosome 01"/>
</dbReference>
<feature type="domain" description="Disease resistance N-terminal" evidence="9">
    <location>
        <begin position="31"/>
        <end position="115"/>
    </location>
</feature>
<dbReference type="InterPro" id="IPR036388">
    <property type="entry name" value="WH-like_DNA-bd_sf"/>
</dbReference>
<organism evidence="12 13">
    <name type="scientific">Paspalum notatum var. saurae</name>
    <dbReference type="NCBI Taxonomy" id="547442"/>
    <lineage>
        <taxon>Eukaryota</taxon>
        <taxon>Viridiplantae</taxon>
        <taxon>Streptophyta</taxon>
        <taxon>Embryophyta</taxon>
        <taxon>Tracheophyta</taxon>
        <taxon>Spermatophyta</taxon>
        <taxon>Magnoliopsida</taxon>
        <taxon>Liliopsida</taxon>
        <taxon>Poales</taxon>
        <taxon>Poaceae</taxon>
        <taxon>PACMAD clade</taxon>
        <taxon>Panicoideae</taxon>
        <taxon>Andropogonodae</taxon>
        <taxon>Paspaleae</taxon>
        <taxon>Paspalinae</taxon>
        <taxon>Paspalum</taxon>
    </lineage>
</organism>
<feature type="domain" description="Disease resistance protein winged helix" evidence="10">
    <location>
        <begin position="461"/>
        <end position="531"/>
    </location>
</feature>
<dbReference type="PANTHER" id="PTHR23155:SF1228">
    <property type="entry name" value="NB-ARC DOMAIN CONTAINING PROTEIN, EXPRESSED"/>
    <property type="match status" value="1"/>
</dbReference>
<evidence type="ECO:0000259" key="8">
    <source>
        <dbReference type="Pfam" id="PF00931"/>
    </source>
</evidence>
<protein>
    <recommendedName>
        <fullName evidence="14">AAA+ ATPase domain-containing protein</fullName>
    </recommendedName>
</protein>
<dbReference type="Gene3D" id="1.10.10.10">
    <property type="entry name" value="Winged helix-like DNA-binding domain superfamily/Winged helix DNA-binding domain"/>
    <property type="match status" value="1"/>
</dbReference>
<dbReference type="SUPFAM" id="SSF52540">
    <property type="entry name" value="P-loop containing nucleoside triphosphate hydrolases"/>
    <property type="match status" value="1"/>
</dbReference>
<evidence type="ECO:0000256" key="6">
    <source>
        <dbReference type="ARBA" id="ARBA00023054"/>
    </source>
</evidence>
<feature type="domain" description="NB-ARC" evidence="8">
    <location>
        <begin position="224"/>
        <end position="370"/>
    </location>
</feature>
<dbReference type="InterPro" id="IPR058922">
    <property type="entry name" value="WHD_DRP"/>
</dbReference>
<dbReference type="Pfam" id="PF23559">
    <property type="entry name" value="WHD_DRP"/>
    <property type="match status" value="1"/>
</dbReference>
<dbReference type="GO" id="GO:0009626">
    <property type="term" value="P:plant-type hypersensitive response"/>
    <property type="evidence" value="ECO:0007669"/>
    <property type="project" value="UniProtKB-ARBA"/>
</dbReference>
<dbReference type="Gene3D" id="1.20.5.4130">
    <property type="match status" value="1"/>
</dbReference>
<dbReference type="InterPro" id="IPR038005">
    <property type="entry name" value="RX-like_CC"/>
</dbReference>
<evidence type="ECO:0000259" key="10">
    <source>
        <dbReference type="Pfam" id="PF23559"/>
    </source>
</evidence>
<name>A0AAQ3PNC5_PASNO</name>
<feature type="region of interest" description="Disordered" evidence="7">
    <location>
        <begin position="968"/>
        <end position="998"/>
    </location>
</feature>
<keyword evidence="6" id="KW-0175">Coiled coil</keyword>
<dbReference type="InterPro" id="IPR002182">
    <property type="entry name" value="NB-ARC"/>
</dbReference>
<keyword evidence="13" id="KW-1185">Reference proteome</keyword>
<evidence type="ECO:0000256" key="3">
    <source>
        <dbReference type="ARBA" id="ARBA00022737"/>
    </source>
</evidence>
<dbReference type="Gene3D" id="3.40.50.300">
    <property type="entry name" value="P-loop containing nucleotide triphosphate hydrolases"/>
    <property type="match status" value="1"/>
</dbReference>
<evidence type="ECO:0000256" key="7">
    <source>
        <dbReference type="SAM" id="MobiDB-lite"/>
    </source>
</evidence>
<comment type="similarity">
    <text evidence="1">Belongs to the disease resistance NB-LRR family.</text>
</comment>
<feature type="domain" description="Disease resistance R13L4/SHOC-2-like LRR" evidence="11">
    <location>
        <begin position="581"/>
        <end position="972"/>
    </location>
</feature>
<dbReference type="Pfam" id="PF23598">
    <property type="entry name" value="LRR_14"/>
    <property type="match status" value="1"/>
</dbReference>
<feature type="non-terminal residue" evidence="12">
    <location>
        <position position="1"/>
    </location>
</feature>
<dbReference type="FunFam" id="1.10.10.10:FF:000322">
    <property type="entry name" value="Probable disease resistance protein At1g63360"/>
    <property type="match status" value="1"/>
</dbReference>
<evidence type="ECO:0000313" key="13">
    <source>
        <dbReference type="Proteomes" id="UP001341281"/>
    </source>
</evidence>
<evidence type="ECO:0000259" key="9">
    <source>
        <dbReference type="Pfam" id="PF18052"/>
    </source>
</evidence>
<dbReference type="GO" id="GO:0043531">
    <property type="term" value="F:ADP binding"/>
    <property type="evidence" value="ECO:0007669"/>
    <property type="project" value="InterPro"/>
</dbReference>
<dbReference type="InterPro" id="IPR027417">
    <property type="entry name" value="P-loop_NTPase"/>
</dbReference>
<dbReference type="InterPro" id="IPR055414">
    <property type="entry name" value="LRR_R13L4/SHOC2-like"/>
</dbReference>
<evidence type="ECO:0008006" key="14">
    <source>
        <dbReference type="Google" id="ProtNLM"/>
    </source>
</evidence>
<keyword evidence="3" id="KW-0677">Repeat</keyword>
<dbReference type="AlphaFoldDB" id="A0AAQ3PNC5"/>
<dbReference type="PRINTS" id="PR00364">
    <property type="entry name" value="DISEASERSIST"/>
</dbReference>
<evidence type="ECO:0000256" key="2">
    <source>
        <dbReference type="ARBA" id="ARBA00022614"/>
    </source>
</evidence>
<evidence type="ECO:0000256" key="1">
    <source>
        <dbReference type="ARBA" id="ARBA00008894"/>
    </source>
</evidence>
<keyword evidence="2" id="KW-0433">Leucine-rich repeat</keyword>
<reference evidence="12 13" key="1">
    <citation type="submission" date="2024-02" db="EMBL/GenBank/DDBJ databases">
        <title>High-quality chromosome-scale genome assembly of Pensacola bahiagrass (Paspalum notatum Flugge var. saurae).</title>
        <authorList>
            <person name="Vega J.M."/>
            <person name="Podio M."/>
            <person name="Orjuela J."/>
            <person name="Siena L.A."/>
            <person name="Pessino S.C."/>
            <person name="Combes M.C."/>
            <person name="Mariac C."/>
            <person name="Albertini E."/>
            <person name="Pupilli F."/>
            <person name="Ortiz J.P.A."/>
            <person name="Leblanc O."/>
        </authorList>
    </citation>
    <scope>NUCLEOTIDE SEQUENCE [LARGE SCALE GENOMIC DNA]</scope>
    <source>
        <strain evidence="12">R1</strain>
        <tissue evidence="12">Leaf</tissue>
    </source>
</reference>
<evidence type="ECO:0000256" key="5">
    <source>
        <dbReference type="ARBA" id="ARBA00022821"/>
    </source>
</evidence>
<dbReference type="PANTHER" id="PTHR23155">
    <property type="entry name" value="DISEASE RESISTANCE PROTEIN RP"/>
    <property type="match status" value="1"/>
</dbReference>
<dbReference type="Gene3D" id="3.80.10.10">
    <property type="entry name" value="Ribonuclease Inhibitor"/>
    <property type="match status" value="1"/>
</dbReference>
<dbReference type="InterPro" id="IPR032675">
    <property type="entry name" value="LRR_dom_sf"/>
</dbReference>
<dbReference type="CDD" id="cd14798">
    <property type="entry name" value="RX-CC_like"/>
    <property type="match status" value="1"/>
</dbReference>
<dbReference type="InterPro" id="IPR041118">
    <property type="entry name" value="Rx_N"/>
</dbReference>
<accession>A0AAQ3PNC5</accession>